<dbReference type="EMBL" id="JAHRIP010028845">
    <property type="protein sequence ID" value="MEQ2291181.1"/>
    <property type="molecule type" value="Genomic_DNA"/>
</dbReference>
<evidence type="ECO:0000256" key="3">
    <source>
        <dbReference type="ARBA" id="ARBA00043265"/>
    </source>
</evidence>
<evidence type="ECO:0000259" key="5">
    <source>
        <dbReference type="PROSITE" id="PS50835"/>
    </source>
</evidence>
<dbReference type="Gene3D" id="2.60.40.10">
    <property type="entry name" value="Immunoglobulins"/>
    <property type="match status" value="1"/>
</dbReference>
<evidence type="ECO:0000313" key="6">
    <source>
        <dbReference type="EMBL" id="MEQ2291181.1"/>
    </source>
</evidence>
<dbReference type="Proteomes" id="UP001469553">
    <property type="component" value="Unassembled WGS sequence"/>
</dbReference>
<feature type="chain" id="PRO_5045807186" description="Ig-like domain-containing protein" evidence="4">
    <location>
        <begin position="19"/>
        <end position="241"/>
    </location>
</feature>
<keyword evidence="4" id="KW-0732">Signal</keyword>
<organism evidence="6 7">
    <name type="scientific">Ameca splendens</name>
    <dbReference type="NCBI Taxonomy" id="208324"/>
    <lineage>
        <taxon>Eukaryota</taxon>
        <taxon>Metazoa</taxon>
        <taxon>Chordata</taxon>
        <taxon>Craniata</taxon>
        <taxon>Vertebrata</taxon>
        <taxon>Euteleostomi</taxon>
        <taxon>Actinopterygii</taxon>
        <taxon>Neopterygii</taxon>
        <taxon>Teleostei</taxon>
        <taxon>Neoteleostei</taxon>
        <taxon>Acanthomorphata</taxon>
        <taxon>Ovalentaria</taxon>
        <taxon>Atherinomorphae</taxon>
        <taxon>Cyprinodontiformes</taxon>
        <taxon>Goodeidae</taxon>
        <taxon>Ameca</taxon>
    </lineage>
</organism>
<evidence type="ECO:0000256" key="1">
    <source>
        <dbReference type="ARBA" id="ARBA00022859"/>
    </source>
</evidence>
<evidence type="ECO:0000256" key="4">
    <source>
        <dbReference type="SAM" id="SignalP"/>
    </source>
</evidence>
<evidence type="ECO:0000256" key="2">
    <source>
        <dbReference type="ARBA" id="ARBA00023130"/>
    </source>
</evidence>
<dbReference type="Pfam" id="PF07686">
    <property type="entry name" value="V-set"/>
    <property type="match status" value="1"/>
</dbReference>
<dbReference type="SMART" id="SM00406">
    <property type="entry name" value="IGv"/>
    <property type="match status" value="1"/>
</dbReference>
<feature type="domain" description="Ig-like" evidence="5">
    <location>
        <begin position="93"/>
        <end position="233"/>
    </location>
</feature>
<dbReference type="PANTHER" id="PTHR23266">
    <property type="entry name" value="IMMUNOGLOBULIN HEAVY CHAIN"/>
    <property type="match status" value="1"/>
</dbReference>
<dbReference type="SUPFAM" id="SSF48726">
    <property type="entry name" value="Immunoglobulin"/>
    <property type="match status" value="1"/>
</dbReference>
<sequence length="241" mass="26903">MFSVALLLLLAAGSCVKSETLTQPVSLTVQSGCLLIADEREFKGVLSTTAENEVGRRLEVERQMIASISFPGCYPEVWWWCWSVDRGRNKDRPSVQRGSTMFSVALILLLTAGCCVYCIDLIQPDSKVVQPGQSLIITCQPSGYAVSDNNYATGWIRQRQGKQMEWIFDMWGGGTFYQNDALKNKFSYSRDTSAGTITITGQNVQTEDTAVYHCVRRPTVIQTTDKPVQKPISQQETLTHK</sequence>
<reference evidence="6 7" key="1">
    <citation type="submission" date="2021-06" db="EMBL/GenBank/DDBJ databases">
        <authorList>
            <person name="Palmer J.M."/>
        </authorList>
    </citation>
    <scope>NUCLEOTIDE SEQUENCE [LARGE SCALE GENOMIC DNA]</scope>
    <source>
        <strain evidence="6 7">AS_MEX2019</strain>
        <tissue evidence="6">Muscle</tissue>
    </source>
</reference>
<comment type="caution">
    <text evidence="6">The sequence shown here is derived from an EMBL/GenBank/DDBJ whole genome shotgun (WGS) entry which is preliminary data.</text>
</comment>
<protein>
    <recommendedName>
        <fullName evidence="5">Ig-like domain-containing protein</fullName>
    </recommendedName>
</protein>
<dbReference type="InterPro" id="IPR050199">
    <property type="entry name" value="IgHV"/>
</dbReference>
<dbReference type="InterPro" id="IPR007110">
    <property type="entry name" value="Ig-like_dom"/>
</dbReference>
<dbReference type="InterPro" id="IPR013783">
    <property type="entry name" value="Ig-like_fold"/>
</dbReference>
<gene>
    <name evidence="6" type="ORF">AMECASPLE_010756</name>
</gene>
<feature type="signal peptide" evidence="4">
    <location>
        <begin position="1"/>
        <end position="18"/>
    </location>
</feature>
<keyword evidence="7" id="KW-1185">Reference proteome</keyword>
<accession>A0ABV0YCG5</accession>
<dbReference type="PROSITE" id="PS50835">
    <property type="entry name" value="IG_LIKE"/>
    <property type="match status" value="1"/>
</dbReference>
<evidence type="ECO:0000313" key="7">
    <source>
        <dbReference type="Proteomes" id="UP001469553"/>
    </source>
</evidence>
<feature type="non-terminal residue" evidence="6">
    <location>
        <position position="241"/>
    </location>
</feature>
<keyword evidence="3" id="KW-1280">Immunoglobulin</keyword>
<proteinExistence type="predicted"/>
<keyword evidence="1" id="KW-0391">Immunity</keyword>
<name>A0ABV0YCG5_9TELE</name>
<keyword evidence="2" id="KW-1064">Adaptive immunity</keyword>
<dbReference type="InterPro" id="IPR013106">
    <property type="entry name" value="Ig_V-set"/>
</dbReference>
<dbReference type="InterPro" id="IPR036179">
    <property type="entry name" value="Ig-like_dom_sf"/>
</dbReference>